<dbReference type="Pfam" id="PF02811">
    <property type="entry name" value="PHP"/>
    <property type="match status" value="1"/>
</dbReference>
<dbReference type="GO" id="GO:0008408">
    <property type="term" value="F:3'-5' exonuclease activity"/>
    <property type="evidence" value="ECO:0007669"/>
    <property type="project" value="InterPro"/>
</dbReference>
<dbReference type="PANTHER" id="PTHR32294">
    <property type="entry name" value="DNA POLYMERASE III SUBUNIT ALPHA"/>
    <property type="match status" value="1"/>
</dbReference>
<dbReference type="OrthoDB" id="9803237at2"/>
<keyword evidence="4" id="KW-0963">Cytoplasm</keyword>
<evidence type="ECO:0000256" key="9">
    <source>
        <dbReference type="ARBA" id="ARBA00049244"/>
    </source>
</evidence>
<name>A0A172WDF5_BUCSC</name>
<comment type="subcellular location">
    <subcellularLocation>
        <location evidence="1">Cytoplasm</location>
    </subcellularLocation>
</comment>
<dbReference type="InterPro" id="IPR004013">
    <property type="entry name" value="PHP_dom"/>
</dbReference>
<dbReference type="SMART" id="SM00481">
    <property type="entry name" value="POLIIIAc"/>
    <property type="match status" value="1"/>
</dbReference>
<dbReference type="InterPro" id="IPR016195">
    <property type="entry name" value="Pol/histidinol_Pase-like"/>
</dbReference>
<dbReference type="NCBIfam" id="NF004226">
    <property type="entry name" value="PRK05673.1"/>
    <property type="match status" value="1"/>
</dbReference>
<dbReference type="Proteomes" id="UP000077654">
    <property type="component" value="Chromosome"/>
</dbReference>
<dbReference type="RefSeq" id="WP_075474098.1">
    <property type="nucleotide sequence ID" value="NZ_CP011299.1"/>
</dbReference>
<dbReference type="GO" id="GO:0006260">
    <property type="term" value="P:DNA replication"/>
    <property type="evidence" value="ECO:0007669"/>
    <property type="project" value="UniProtKB-KW"/>
</dbReference>
<evidence type="ECO:0000256" key="7">
    <source>
        <dbReference type="ARBA" id="ARBA00022705"/>
    </source>
</evidence>
<evidence type="ECO:0000256" key="4">
    <source>
        <dbReference type="ARBA" id="ARBA00022490"/>
    </source>
</evidence>
<dbReference type="Gene3D" id="1.10.150.870">
    <property type="match status" value="1"/>
</dbReference>
<evidence type="ECO:0000256" key="1">
    <source>
        <dbReference type="ARBA" id="ARBA00004496"/>
    </source>
</evidence>
<dbReference type="InterPro" id="IPR011708">
    <property type="entry name" value="DNA_pol3_alpha_NTPase_dom"/>
</dbReference>
<protein>
    <recommendedName>
        <fullName evidence="3">DNA polymerase III subunit alpha</fullName>
        <ecNumber evidence="2">2.7.7.7</ecNumber>
    </recommendedName>
</protein>
<accession>A0A172WDF5</accession>
<dbReference type="Pfam" id="PF14579">
    <property type="entry name" value="HHH_6"/>
    <property type="match status" value="1"/>
</dbReference>
<dbReference type="InterPro" id="IPR041931">
    <property type="entry name" value="DNA_pol3_alpha_thumb_dom"/>
</dbReference>
<dbReference type="AlphaFoldDB" id="A0A172WDF5"/>
<keyword evidence="8" id="KW-0239">DNA-directed DNA polymerase</keyword>
<gene>
    <name evidence="11" type="primary">dnaE</name>
    <name evidence="11" type="ORF">XW81_01115</name>
</gene>
<evidence type="ECO:0000259" key="10">
    <source>
        <dbReference type="SMART" id="SM00481"/>
    </source>
</evidence>
<dbReference type="NCBIfam" id="TIGR00594">
    <property type="entry name" value="polc"/>
    <property type="match status" value="1"/>
</dbReference>
<evidence type="ECO:0000313" key="12">
    <source>
        <dbReference type="Proteomes" id="UP000077654"/>
    </source>
</evidence>
<dbReference type="CDD" id="cd07433">
    <property type="entry name" value="PHP_PolIIIA_DnaE1"/>
    <property type="match status" value="1"/>
</dbReference>
<dbReference type="GO" id="GO:0005737">
    <property type="term" value="C:cytoplasm"/>
    <property type="evidence" value="ECO:0007669"/>
    <property type="project" value="UniProtKB-SubCell"/>
</dbReference>
<reference evidence="11 12" key="1">
    <citation type="submission" date="2015-04" db="EMBL/GenBank/DDBJ databases">
        <title>Buchnera aphidicola assembly.</title>
        <authorList>
            <person name="Zhang Y."/>
        </authorList>
    </citation>
    <scope>NUCLEOTIDE SEQUENCE [LARGE SCALE GENOMIC DNA]</scope>
    <source>
        <strain evidence="11 12">SC</strain>
    </source>
</reference>
<dbReference type="STRING" id="118110.XW81_01115"/>
<keyword evidence="7" id="KW-0235">DNA replication</keyword>
<dbReference type="GO" id="GO:0003887">
    <property type="term" value="F:DNA-directed DNA polymerase activity"/>
    <property type="evidence" value="ECO:0007669"/>
    <property type="project" value="UniProtKB-KW"/>
</dbReference>
<dbReference type="SUPFAM" id="SSF89550">
    <property type="entry name" value="PHP domain-like"/>
    <property type="match status" value="1"/>
</dbReference>
<dbReference type="Pfam" id="PF17657">
    <property type="entry name" value="DNA_pol3_finger"/>
    <property type="match status" value="1"/>
</dbReference>
<dbReference type="EC" id="2.7.7.7" evidence="2"/>
<proteinExistence type="predicted"/>
<dbReference type="Gene3D" id="1.10.10.1600">
    <property type="entry name" value="Bacterial DNA polymerase III alpha subunit, thumb domain"/>
    <property type="match status" value="1"/>
</dbReference>
<organism evidence="11 12">
    <name type="scientific">Buchnera aphidicola subsp. Schlechtendalia chinensis</name>
    <dbReference type="NCBI Taxonomy" id="118110"/>
    <lineage>
        <taxon>Bacteria</taxon>
        <taxon>Pseudomonadati</taxon>
        <taxon>Pseudomonadota</taxon>
        <taxon>Gammaproteobacteria</taxon>
        <taxon>Enterobacterales</taxon>
        <taxon>Erwiniaceae</taxon>
        <taxon>Buchnera</taxon>
    </lineage>
</organism>
<dbReference type="Gene3D" id="3.20.20.140">
    <property type="entry name" value="Metal-dependent hydrolases"/>
    <property type="match status" value="1"/>
</dbReference>
<dbReference type="PANTHER" id="PTHR32294:SF0">
    <property type="entry name" value="DNA POLYMERASE III SUBUNIT ALPHA"/>
    <property type="match status" value="1"/>
</dbReference>
<dbReference type="PATRIC" id="fig|118110.3.peg.227"/>
<dbReference type="Pfam" id="PF07733">
    <property type="entry name" value="DNA_pol3_alpha"/>
    <property type="match status" value="1"/>
</dbReference>
<evidence type="ECO:0000256" key="8">
    <source>
        <dbReference type="ARBA" id="ARBA00022932"/>
    </source>
</evidence>
<comment type="catalytic activity">
    <reaction evidence="9">
        <text>DNA(n) + a 2'-deoxyribonucleoside 5'-triphosphate = DNA(n+1) + diphosphate</text>
        <dbReference type="Rhea" id="RHEA:22508"/>
        <dbReference type="Rhea" id="RHEA-COMP:17339"/>
        <dbReference type="Rhea" id="RHEA-COMP:17340"/>
        <dbReference type="ChEBI" id="CHEBI:33019"/>
        <dbReference type="ChEBI" id="CHEBI:61560"/>
        <dbReference type="ChEBI" id="CHEBI:173112"/>
        <dbReference type="EC" id="2.7.7.7"/>
    </reaction>
</comment>
<evidence type="ECO:0000256" key="3">
    <source>
        <dbReference type="ARBA" id="ARBA00019114"/>
    </source>
</evidence>
<feature type="domain" description="Polymerase/histidinol phosphatase N-terminal" evidence="10">
    <location>
        <begin position="7"/>
        <end position="74"/>
    </location>
</feature>
<dbReference type="InterPro" id="IPR040982">
    <property type="entry name" value="DNA_pol3_finger"/>
</dbReference>
<evidence type="ECO:0000256" key="2">
    <source>
        <dbReference type="ARBA" id="ARBA00012417"/>
    </source>
</evidence>
<keyword evidence="6 11" id="KW-0548">Nucleotidyltransferase</keyword>
<evidence type="ECO:0000256" key="6">
    <source>
        <dbReference type="ARBA" id="ARBA00022695"/>
    </source>
</evidence>
<keyword evidence="12" id="KW-1185">Reference proteome</keyword>
<dbReference type="InterPro" id="IPR029460">
    <property type="entry name" value="DNAPol_HHH"/>
</dbReference>
<dbReference type="InterPro" id="IPR049821">
    <property type="entry name" value="PolIIIA_DnaE1_PHP"/>
</dbReference>
<evidence type="ECO:0000313" key="11">
    <source>
        <dbReference type="EMBL" id="ANF17013.1"/>
    </source>
</evidence>
<keyword evidence="5 11" id="KW-0808">Transferase</keyword>
<dbReference type="EMBL" id="CP011299">
    <property type="protein sequence ID" value="ANF17013.1"/>
    <property type="molecule type" value="Genomic_DNA"/>
</dbReference>
<dbReference type="FunFam" id="1.10.10.1600:FF:000001">
    <property type="entry name" value="DNA polymerase III subunit alpha"/>
    <property type="match status" value="1"/>
</dbReference>
<dbReference type="InterPro" id="IPR004805">
    <property type="entry name" value="DnaE2/DnaE/PolC"/>
</dbReference>
<dbReference type="CDD" id="cd04485">
    <property type="entry name" value="DnaE_OBF"/>
    <property type="match status" value="1"/>
</dbReference>
<sequence>MLYPKFVHLKVHSDFSMIDGLAKPVELVERSLELNMPAIAITDFSNLYGVIKFYKKAFEKGIKPIIGIDINMYSSEYSIYDGLEKITLLASTNIGYKNLILLLSRAYQNGYDKKIGVTIKKIWLTEYCKDVIVLSGGCFGDIGTSILKSNKLKLYKNLSFYNKYFKNFFYFEITRVGKPNEEEYIDEIKSLSIREGIPLVATNEVCFLNKNDFYIHKIRVCISRGHTIVNQSSNFDYTKEQFLKSEIEMFKLFSDIPESLENSVEIAKRCNVVLQFNKHFLPKFKTNGYKINNYLVTKAKSGLSKRLKRIFPDKNIRNINKEKYISRLFSELDIINKMGFPGYFLIVMEFINWSKNNDIPVGPGRGSGAGSLVSYSLNITEIDPLRFDLIFERFLNSERVVMPDLDIDFCMDNRDKVIEHVSKMYGRESVSQIITFGTLTAKAVIRDVGRVLGFPYGFLHRISKLIPLDPGMTLKKALSKKSELLKLYNSEEEVKELIDISKNLEGITRNVGKHAGGLVISPGKITDFSPLYCDENGDNPVTQFDKVDIELIGLVKFDFLGLKTLTIIHNSVKMINNNLLKKNKSLISINDISLKDSNCFNFLQLSNTVGIFQLESYGMKDLIFRLRPDCFEDLVALVALFRPGPLKSGMVDNFINRKHGREEIAYPDKRWQHIFLKPILESTYGIILYQEQVMKIAQVLANYTLGSADLLRLAIEKKDLLEINKQRIMFKSGAKKNRINSKLAMNIFDLLENFAGYAFNKSHSVAYALISYQTLWLKLYYPSEFMSAAMNADIDNTKKLVTLLLECKKINLNIVPPSINESDYYFKVDKHGSIVYGLGAIKGIGKPVVFAIISSRNQNGFFSELFELCVLVDSKILTKRVIEKLIKSGSLDCLGMKRSVLLNNYNVIIKSAHQYANSKKLRKIELFGSLKEDLKMIGNSSREELTFFENLKFEWEKESLGIYLTGHPIDKYLYILDQYPICIRIEKISNAHVNKNIFVFGMITMLKFKTTKNHKKIAVFILEDHFFHLDIIIFSEVLEKYVHILENGLIVVVFGYFKINKINNNRMLIMSKIVFSKKM</sequence>
<evidence type="ECO:0000256" key="5">
    <source>
        <dbReference type="ARBA" id="ARBA00022679"/>
    </source>
</evidence>
<dbReference type="InterPro" id="IPR003141">
    <property type="entry name" value="Pol/His_phosphatase_N"/>
</dbReference>